<dbReference type="GO" id="GO:0006508">
    <property type="term" value="P:proteolysis"/>
    <property type="evidence" value="ECO:0007669"/>
    <property type="project" value="InterPro"/>
</dbReference>
<dbReference type="SMART" id="SM00645">
    <property type="entry name" value="Pept_C1"/>
    <property type="match status" value="1"/>
</dbReference>
<dbReference type="PROSITE" id="PS00139">
    <property type="entry name" value="THIOL_PROTEASE_CYS"/>
    <property type="match status" value="1"/>
</dbReference>
<evidence type="ECO:0000259" key="2">
    <source>
        <dbReference type="SMART" id="SM00645"/>
    </source>
</evidence>
<dbReference type="Gene3D" id="3.90.70.10">
    <property type="entry name" value="Cysteine proteinases"/>
    <property type="match status" value="1"/>
</dbReference>
<protein>
    <submittedName>
        <fullName evidence="3">Clan CA, family C1, cathepsin L-like cysteine peptidase</fullName>
    </submittedName>
</protein>
<dbReference type="InterPro" id="IPR000169">
    <property type="entry name" value="Pept_cys_AS"/>
</dbReference>
<dbReference type="VEuPathDB" id="TrichDB:TRFO_24261"/>
<dbReference type="InterPro" id="IPR013128">
    <property type="entry name" value="Peptidase_C1A"/>
</dbReference>
<sequence>MLGFFLCALASPIELPNWPTKYRFKGTWNIPYWNVKQPFYVSVNRESGHECVAENSLNGYQHSIHCLGKYTVSRQVYTNITEENEYIKSDYCVQVFLSEEKAKEDTIVEYLPTDNNEWKYQGEFIVLGKKAHKWQKVLNINDWYYDFYADAETLDPIRLFQHGQSIKHSHPTDYILDFEEFGPTIDESEFYIPPDCGTIGNTSYGPTRKFNRDISLKKSAASKKDESYNYGPDYQPYCEQVTAIDATIPSEFSWRNYPGVLPIVRDQASCGSCWAQAAGEAASSQFSLRSNQNVSVSVQQIVDCAWGEGVNNACDGGEGWEGYYLLKKRQIKLVSEDEMPYLGVGGYCPTSVQNPIGYITGCKQIAPPTNEKTHELLKKAVYKYGPLMVSIRAGVDPFVQLTAANPYYSNEQYCNAEGWPSQVVDHGVLLTGWKVHEGKTYLEIMNSWSTSWGDEGFGYIDEQYDCGINSMVLLPTVEFI</sequence>
<dbReference type="AlphaFoldDB" id="A0A1J4KDB7"/>
<comment type="similarity">
    <text evidence="1">Belongs to the peptidase C1 family.</text>
</comment>
<dbReference type="PANTHER" id="PTHR12411">
    <property type="entry name" value="CYSTEINE PROTEASE FAMILY C1-RELATED"/>
    <property type="match status" value="1"/>
</dbReference>
<dbReference type="GO" id="GO:0008234">
    <property type="term" value="F:cysteine-type peptidase activity"/>
    <property type="evidence" value="ECO:0007669"/>
    <property type="project" value="InterPro"/>
</dbReference>
<dbReference type="RefSeq" id="XP_068360589.1">
    <property type="nucleotide sequence ID" value="XM_068503650.1"/>
</dbReference>
<feature type="domain" description="Peptidase C1A papain C-terminal" evidence="2">
    <location>
        <begin position="248"/>
        <end position="476"/>
    </location>
</feature>
<proteinExistence type="inferred from homology"/>
<dbReference type="SUPFAM" id="SSF54001">
    <property type="entry name" value="Cysteine proteinases"/>
    <property type="match status" value="1"/>
</dbReference>
<gene>
    <name evidence="3" type="ORF">TRFO_24261</name>
</gene>
<keyword evidence="4" id="KW-1185">Reference proteome</keyword>
<reference evidence="3" key="1">
    <citation type="submission" date="2016-10" db="EMBL/GenBank/DDBJ databases">
        <authorList>
            <person name="Benchimol M."/>
            <person name="Almeida L.G."/>
            <person name="Vasconcelos A.T."/>
            <person name="Perreira-Neves A."/>
            <person name="Rosa I.A."/>
            <person name="Tasca T."/>
            <person name="Bogo M.R."/>
            <person name="de Souza W."/>
        </authorList>
    </citation>
    <scope>NUCLEOTIDE SEQUENCE [LARGE SCALE GENOMIC DNA]</scope>
    <source>
        <strain evidence="3">K</strain>
    </source>
</reference>
<dbReference type="Proteomes" id="UP000179807">
    <property type="component" value="Unassembled WGS sequence"/>
</dbReference>
<evidence type="ECO:0000256" key="1">
    <source>
        <dbReference type="ARBA" id="ARBA00008455"/>
    </source>
</evidence>
<dbReference type="EMBL" id="MLAK01000695">
    <property type="protein sequence ID" value="OHT07453.1"/>
    <property type="molecule type" value="Genomic_DNA"/>
</dbReference>
<dbReference type="InterPro" id="IPR039417">
    <property type="entry name" value="Peptidase_C1A_papain-like"/>
</dbReference>
<accession>A0A1J4KDB7</accession>
<dbReference type="Pfam" id="PF00112">
    <property type="entry name" value="Peptidase_C1"/>
    <property type="match status" value="1"/>
</dbReference>
<evidence type="ECO:0000313" key="4">
    <source>
        <dbReference type="Proteomes" id="UP000179807"/>
    </source>
</evidence>
<evidence type="ECO:0000313" key="3">
    <source>
        <dbReference type="EMBL" id="OHT07453.1"/>
    </source>
</evidence>
<dbReference type="GeneID" id="94838354"/>
<name>A0A1J4KDB7_9EUKA</name>
<comment type="caution">
    <text evidence="3">The sequence shown here is derived from an EMBL/GenBank/DDBJ whole genome shotgun (WGS) entry which is preliminary data.</text>
</comment>
<dbReference type="CDD" id="cd02248">
    <property type="entry name" value="Peptidase_C1A"/>
    <property type="match status" value="1"/>
</dbReference>
<dbReference type="InterPro" id="IPR000668">
    <property type="entry name" value="Peptidase_C1A_C"/>
</dbReference>
<organism evidence="3 4">
    <name type="scientific">Tritrichomonas foetus</name>
    <dbReference type="NCBI Taxonomy" id="1144522"/>
    <lineage>
        <taxon>Eukaryota</taxon>
        <taxon>Metamonada</taxon>
        <taxon>Parabasalia</taxon>
        <taxon>Tritrichomonadida</taxon>
        <taxon>Tritrichomonadidae</taxon>
        <taxon>Tritrichomonas</taxon>
    </lineage>
</organism>
<dbReference type="InterPro" id="IPR038765">
    <property type="entry name" value="Papain-like_cys_pep_sf"/>
</dbReference>
<dbReference type="OrthoDB" id="65740at2759"/>